<keyword evidence="3" id="KW-1185">Reference proteome</keyword>
<gene>
    <name evidence="2" type="ORF">JIN84_07760</name>
</gene>
<name>A0A934R4V2_9BACT</name>
<evidence type="ECO:0000313" key="2">
    <source>
        <dbReference type="EMBL" id="MBK1815505.1"/>
    </source>
</evidence>
<dbReference type="Proteomes" id="UP000600139">
    <property type="component" value="Unassembled WGS sequence"/>
</dbReference>
<organism evidence="2 3">
    <name type="scientific">Luteolibacter yonseiensis</name>
    <dbReference type="NCBI Taxonomy" id="1144680"/>
    <lineage>
        <taxon>Bacteria</taxon>
        <taxon>Pseudomonadati</taxon>
        <taxon>Verrucomicrobiota</taxon>
        <taxon>Verrucomicrobiia</taxon>
        <taxon>Verrucomicrobiales</taxon>
        <taxon>Verrucomicrobiaceae</taxon>
        <taxon>Luteolibacter</taxon>
    </lineage>
</organism>
<reference evidence="2" key="1">
    <citation type="submission" date="2021-01" db="EMBL/GenBank/DDBJ databases">
        <title>Modified the classification status of verrucomicrobia.</title>
        <authorList>
            <person name="Feng X."/>
        </authorList>
    </citation>
    <scope>NUCLEOTIDE SEQUENCE</scope>
    <source>
        <strain evidence="2">JCM 18052</strain>
    </source>
</reference>
<sequence length="560" mass="63034">MNYWWKIILRILMWGGLAVIMGLAVMSTKQTLSYSSVCSRCLATKSGVERSILGIPYGKSHQLIRYLYNTAEEPRLAKFSKGRLMIYEEINGRACGHDFVKTGFCRYRAGSVGCGQFGGSAKVWIRKELILGVFRAFEKIRDDKLAAVSCQLIEREFPLETPQAANGRNLINKSEEQTERDRRMLLFADLLGLVRDRQDWVAVLDYGKNGFQGDPPLLNDPAALSERLRSDNPNLRRKAASILARDPSTSGELIGEMLGSGDEEVVKITGESVFLNKRFGLFGALLRSQTLDEYRRKSMRAYTREEFEILISMNDPSVDTACLDAISKGDRFELLGKALEVANRDPSDVAFKAIHRLLRGPDPFFENEDRDLDKMWAETETLHVSTAALRESMMMDIEGNRGERSKYDFVSAIKSMGATRDVSQWSFLRDGYLKAINGGIGEWWLASMAKAMHELDGPATEAFLIEEIKGGEFRRLSAAFSAMGLISSRVFEEPLKAFVANPPGLPPKGSNPPKYYFFGDGYGSRFLKYALHRCHGVPLWRLVKNTEGKFVIEKPRATSW</sequence>
<evidence type="ECO:0000256" key="1">
    <source>
        <dbReference type="SAM" id="Phobius"/>
    </source>
</evidence>
<dbReference type="EMBL" id="JAENIK010000009">
    <property type="protein sequence ID" value="MBK1815505.1"/>
    <property type="molecule type" value="Genomic_DNA"/>
</dbReference>
<keyword evidence="1" id="KW-1133">Transmembrane helix</keyword>
<comment type="caution">
    <text evidence="2">The sequence shown here is derived from an EMBL/GenBank/DDBJ whole genome shotgun (WGS) entry which is preliminary data.</text>
</comment>
<keyword evidence="1" id="KW-0812">Transmembrane</keyword>
<proteinExistence type="predicted"/>
<evidence type="ECO:0000313" key="3">
    <source>
        <dbReference type="Proteomes" id="UP000600139"/>
    </source>
</evidence>
<protein>
    <submittedName>
        <fullName evidence="2">Uncharacterized protein</fullName>
    </submittedName>
</protein>
<accession>A0A934R4V2</accession>
<dbReference type="AlphaFoldDB" id="A0A934R4V2"/>
<feature type="transmembrane region" description="Helical" evidence="1">
    <location>
        <begin position="7"/>
        <end position="26"/>
    </location>
</feature>
<keyword evidence="1" id="KW-0472">Membrane</keyword>